<reference evidence="4 5" key="2">
    <citation type="submission" date="2017-02" db="EMBL/GenBank/DDBJ databases">
        <title>Draft genome sequence of Streptomyces phaeoluteigriseus type strain DSM41896.</title>
        <authorList>
            <person name="Salih T.S."/>
            <person name="Algora Gallardo L."/>
            <person name="Melo Santos T."/>
            <person name="Filgueira Martinez S."/>
            <person name="Herron P.R."/>
        </authorList>
    </citation>
    <scope>NUCLEOTIDE SEQUENCE [LARGE SCALE GENOMIC DNA]</scope>
    <source>
        <strain evidence="4 5">DSM 41896</strain>
    </source>
</reference>
<evidence type="ECO:0000313" key="4">
    <source>
        <dbReference type="EMBL" id="OQD51928.1"/>
    </source>
</evidence>
<comment type="caution">
    <text evidence="4">The sequence shown here is derived from an EMBL/GenBank/DDBJ whole genome shotgun (WGS) entry which is preliminary data.</text>
</comment>
<feature type="region of interest" description="Disordered" evidence="1">
    <location>
        <begin position="137"/>
        <end position="169"/>
    </location>
</feature>
<dbReference type="OrthoDB" id="3764233at2"/>
<name>A0A1V6MHV4_9ACTN</name>
<evidence type="ECO:0000313" key="5">
    <source>
        <dbReference type="Proteomes" id="UP000184286"/>
    </source>
</evidence>
<evidence type="ECO:0000256" key="2">
    <source>
        <dbReference type="SAM" id="Phobius"/>
    </source>
</evidence>
<feature type="transmembrane region" description="Helical" evidence="2">
    <location>
        <begin position="202"/>
        <end position="220"/>
    </location>
</feature>
<keyword evidence="2" id="KW-0812">Transmembrane</keyword>
<proteinExistence type="predicted"/>
<dbReference type="EMBL" id="MPOH02000031">
    <property type="protein sequence ID" value="OQD51928.1"/>
    <property type="molecule type" value="Genomic_DNA"/>
</dbReference>
<feature type="transmembrane region" description="Helical" evidence="2">
    <location>
        <begin position="172"/>
        <end position="190"/>
    </location>
</feature>
<feature type="compositionally biased region" description="Low complexity" evidence="1">
    <location>
        <begin position="137"/>
        <end position="155"/>
    </location>
</feature>
<keyword evidence="4" id="KW-0378">Hydrolase</keyword>
<dbReference type="Pfam" id="PF04471">
    <property type="entry name" value="Mrr_cat"/>
    <property type="match status" value="1"/>
</dbReference>
<dbReference type="InterPro" id="IPR011856">
    <property type="entry name" value="tRNA_endonuc-like_dom_sf"/>
</dbReference>
<keyword evidence="4" id="KW-0255">Endonuclease</keyword>
<protein>
    <submittedName>
        <fullName evidence="4">Restriction endonuclease</fullName>
    </submittedName>
</protein>
<feature type="transmembrane region" description="Helical" evidence="2">
    <location>
        <begin position="258"/>
        <end position="276"/>
    </location>
</feature>
<keyword evidence="2" id="KW-1133">Transmembrane helix</keyword>
<dbReference type="Gene3D" id="3.40.1350.10">
    <property type="match status" value="1"/>
</dbReference>
<reference evidence="5" key="1">
    <citation type="submission" date="2016-11" db="EMBL/GenBank/DDBJ databases">
        <authorList>
            <person name="Schniete J.K."/>
            <person name="Salih T."/>
            <person name="Algora Gallardo L."/>
            <person name="Martinez Fernandez S."/>
            <person name="Herron P.R."/>
        </authorList>
    </citation>
    <scope>NUCLEOTIDE SEQUENCE [LARGE SCALE GENOMIC DNA]</scope>
    <source>
        <strain evidence="5">DSM 41896</strain>
    </source>
</reference>
<evidence type="ECO:0000256" key="1">
    <source>
        <dbReference type="SAM" id="MobiDB-lite"/>
    </source>
</evidence>
<keyword evidence="4" id="KW-0540">Nuclease</keyword>
<evidence type="ECO:0000259" key="3">
    <source>
        <dbReference type="Pfam" id="PF04471"/>
    </source>
</evidence>
<feature type="domain" description="Restriction endonuclease type IV Mrr" evidence="3">
    <location>
        <begin position="22"/>
        <end position="115"/>
    </location>
</feature>
<dbReference type="SUPFAM" id="SSF52980">
    <property type="entry name" value="Restriction endonuclease-like"/>
    <property type="match status" value="1"/>
</dbReference>
<dbReference type="STRING" id="114686.BM536_037195"/>
<dbReference type="InterPro" id="IPR011335">
    <property type="entry name" value="Restrct_endonuc-II-like"/>
</dbReference>
<dbReference type="GO" id="GO:0004519">
    <property type="term" value="F:endonuclease activity"/>
    <property type="evidence" value="ECO:0007669"/>
    <property type="project" value="UniProtKB-KW"/>
</dbReference>
<gene>
    <name evidence="4" type="ORF">BM536_037195</name>
</gene>
<dbReference type="AlphaFoldDB" id="A0A1V6MHV4"/>
<dbReference type="InterPro" id="IPR007560">
    <property type="entry name" value="Restrct_endonuc_IV_Mrr"/>
</dbReference>
<accession>A0A1V6MHV4</accession>
<dbReference type="Proteomes" id="UP000184286">
    <property type="component" value="Unassembled WGS sequence"/>
</dbReference>
<organism evidence="4 5">
    <name type="scientific">Streptomyces phaeoluteigriseus</name>
    <dbReference type="NCBI Taxonomy" id="114686"/>
    <lineage>
        <taxon>Bacteria</taxon>
        <taxon>Bacillati</taxon>
        <taxon>Actinomycetota</taxon>
        <taxon>Actinomycetes</taxon>
        <taxon>Kitasatosporales</taxon>
        <taxon>Streptomycetaceae</taxon>
        <taxon>Streptomyces</taxon>
        <taxon>Streptomyces aurantiacus group</taxon>
    </lineage>
</organism>
<dbReference type="GO" id="GO:0009307">
    <property type="term" value="P:DNA restriction-modification system"/>
    <property type="evidence" value="ECO:0007669"/>
    <property type="project" value="InterPro"/>
</dbReference>
<sequence length="292" mass="31144">MTREDTQAARPPTPPARRQIHSWQEAEHNAAAWMRYWGYEDARAQPGGSDGGVDVRSRRALGQVKCQAVAVGRPELQRLFGARGRALDKDLLFFTGSKYAATAIEYAAENGIALFVYSLDGSMTAVNAPARRIATAPASTPATSLAESTPSTPAPVLTSAPAPGPPQEGRPGMGRIVLGLVLMAVALFIPGSESFEPRPSRALATLLMVVVPTVLIVSGMREKSRRRYWPTGLGLLLLDLPAAWLTNARLWRGDLVDVLVPATLTVLSLTAAVLLLRWNTRNTAGPSGTAAS</sequence>
<dbReference type="GO" id="GO:0003677">
    <property type="term" value="F:DNA binding"/>
    <property type="evidence" value="ECO:0007669"/>
    <property type="project" value="InterPro"/>
</dbReference>
<keyword evidence="2" id="KW-0472">Membrane</keyword>
<feature type="transmembrane region" description="Helical" evidence="2">
    <location>
        <begin position="227"/>
        <end position="246"/>
    </location>
</feature>
<dbReference type="RefSeq" id="WP_073499782.1">
    <property type="nucleotide sequence ID" value="NZ_MPOH02000031.1"/>
</dbReference>
<feature type="region of interest" description="Disordered" evidence="1">
    <location>
        <begin position="1"/>
        <end position="21"/>
    </location>
</feature>